<reference evidence="1" key="1">
    <citation type="submission" date="2017-02" db="EMBL/GenBank/DDBJ databases">
        <title>Delving into the versatile metabolic prowess of the omnipresent phylum Bacteroidetes.</title>
        <authorList>
            <person name="Nobu M.K."/>
            <person name="Mei R."/>
            <person name="Narihiro T."/>
            <person name="Kuroda K."/>
            <person name="Liu W.-T."/>
        </authorList>
    </citation>
    <scope>NUCLEOTIDE SEQUENCE</scope>
    <source>
        <strain evidence="1">ADurb.Bin280</strain>
    </source>
</reference>
<name>A0A1V5SC27_9BACT</name>
<comment type="caution">
    <text evidence="1">The sequence shown here is derived from an EMBL/GenBank/DDBJ whole genome shotgun (WGS) entry which is preliminary data.</text>
</comment>
<dbReference type="Proteomes" id="UP000485367">
    <property type="component" value="Unassembled WGS sequence"/>
</dbReference>
<organism evidence="1">
    <name type="scientific">candidate division WS2 bacterium ADurb.Bin280</name>
    <dbReference type="NCBI Taxonomy" id="1852829"/>
    <lineage>
        <taxon>Bacteria</taxon>
        <taxon>candidate division WS2</taxon>
    </lineage>
</organism>
<dbReference type="AlphaFoldDB" id="A0A1V5SC27"/>
<dbReference type="EMBL" id="MWBO01000049">
    <property type="protein sequence ID" value="OQA52058.1"/>
    <property type="molecule type" value="Genomic_DNA"/>
</dbReference>
<sequence>MIKKTCRQCNTEFIIEDADLEFYKKISPTFDGKTFEIPAPSLCPRCLNIKRFAMRNIVNLYKRKCDLCGKDSVSMYSPDKKDIKVFCHDCWWSDKWSHADYAQDYDANKSFFEQIAELKKKVPQPALMHSGDENSDYINLANDNKNCYLVFLSGRNENVYYGYWAEDSKDCVDINMVAFSEFCYESSNLDKCYNLNWSVNCNSCRDCYFVENCTDCSDCILCSGLNHKSYCYKNNQLTKEEFEKIKDDFFDSLETDLEGLRNEFRQIIISTPKRFAQILRSENCFGDYIFDSKNCFDCFRVERSEDCRNCYEINYGKDMRNVSGFGLHSELIYESQNIGISSNNCAFISFAYQLVDSLYCEHCYYSADLFGCVGAKNHARYCVLNKQYSKEEYEKKVAEIIEGMRMIPLSQGSAGQEWGEFFPANFSSFGYNESIASTHYLLSREEAIKSGYNWQDADYDIETNGSPYEPLPIKSYEHNEEARKDLLSSFLICEVSGRPFKILPQELLFHIKQNLPLPRRHYLVRMKDRLNMINKDNLYHRQCMCEEQGHGHEGRCQNEFETTYAPDRPEKVYCESCYQKSVL</sequence>
<gene>
    <name evidence="1" type="ORF">BWY43_00665</name>
</gene>
<protein>
    <submittedName>
        <fullName evidence="1">Uncharacterized protein</fullName>
    </submittedName>
</protein>
<evidence type="ECO:0000313" key="1">
    <source>
        <dbReference type="EMBL" id="OQA52058.1"/>
    </source>
</evidence>
<proteinExistence type="predicted"/>
<accession>A0A1V5SC27</accession>